<reference evidence="1" key="1">
    <citation type="journal article" date="2019" name="Sci. Rep.">
        <title>Draft genome of Tanacetum cinerariifolium, the natural source of mosquito coil.</title>
        <authorList>
            <person name="Yamashiro T."/>
            <person name="Shiraishi A."/>
            <person name="Satake H."/>
            <person name="Nakayama K."/>
        </authorList>
    </citation>
    <scope>NUCLEOTIDE SEQUENCE</scope>
</reference>
<name>A0A699U8K4_TANCI</name>
<dbReference type="AlphaFoldDB" id="A0A699U8K4"/>
<gene>
    <name evidence="1" type="ORF">Tci_890679</name>
</gene>
<protein>
    <submittedName>
        <fullName evidence="1">Uncharacterized protein</fullName>
    </submittedName>
</protein>
<comment type="caution">
    <text evidence="1">The sequence shown here is derived from an EMBL/GenBank/DDBJ whole genome shotgun (WGS) entry which is preliminary data.</text>
</comment>
<organism evidence="1">
    <name type="scientific">Tanacetum cinerariifolium</name>
    <name type="common">Dalmatian daisy</name>
    <name type="synonym">Chrysanthemum cinerariifolium</name>
    <dbReference type="NCBI Taxonomy" id="118510"/>
    <lineage>
        <taxon>Eukaryota</taxon>
        <taxon>Viridiplantae</taxon>
        <taxon>Streptophyta</taxon>
        <taxon>Embryophyta</taxon>
        <taxon>Tracheophyta</taxon>
        <taxon>Spermatophyta</taxon>
        <taxon>Magnoliopsida</taxon>
        <taxon>eudicotyledons</taxon>
        <taxon>Gunneridae</taxon>
        <taxon>Pentapetalae</taxon>
        <taxon>asterids</taxon>
        <taxon>campanulids</taxon>
        <taxon>Asterales</taxon>
        <taxon>Asteraceae</taxon>
        <taxon>Asteroideae</taxon>
        <taxon>Anthemideae</taxon>
        <taxon>Anthemidinae</taxon>
        <taxon>Tanacetum</taxon>
    </lineage>
</organism>
<accession>A0A699U8K4</accession>
<evidence type="ECO:0000313" key="1">
    <source>
        <dbReference type="EMBL" id="GFD18710.1"/>
    </source>
</evidence>
<dbReference type="EMBL" id="BKCJ011309236">
    <property type="protein sequence ID" value="GFD18710.1"/>
    <property type="molecule type" value="Genomic_DNA"/>
</dbReference>
<proteinExistence type="predicted"/>
<feature type="non-terminal residue" evidence="1">
    <location>
        <position position="51"/>
    </location>
</feature>
<sequence length="51" mass="5693">MMLEDPHAYIKAVMQEPPSLNFVPEPVYPEFMPLEGNVLPAEDQPLPAIVS</sequence>